<dbReference type="STRING" id="70415.A0A5S6QLF6"/>
<dbReference type="SUPFAM" id="SSF49354">
    <property type="entry name" value="PapD-like"/>
    <property type="match status" value="1"/>
</dbReference>
<organism evidence="3 4">
    <name type="scientific">Trichuris muris</name>
    <name type="common">Mouse whipworm</name>
    <dbReference type="NCBI Taxonomy" id="70415"/>
    <lineage>
        <taxon>Eukaryota</taxon>
        <taxon>Metazoa</taxon>
        <taxon>Ecdysozoa</taxon>
        <taxon>Nematoda</taxon>
        <taxon>Enoplea</taxon>
        <taxon>Dorylaimia</taxon>
        <taxon>Trichinellida</taxon>
        <taxon>Trichuridae</taxon>
        <taxon>Trichuris</taxon>
    </lineage>
</organism>
<evidence type="ECO:0000313" key="3">
    <source>
        <dbReference type="Proteomes" id="UP000046395"/>
    </source>
</evidence>
<accession>A0A5S6QLF6</accession>
<reference evidence="4" key="1">
    <citation type="submission" date="2019-12" db="UniProtKB">
        <authorList>
            <consortium name="WormBaseParasite"/>
        </authorList>
    </citation>
    <scope>IDENTIFICATION</scope>
</reference>
<comment type="function">
    <text evidence="1">Central component in molecular interactions underlying sperm crawling. Forms an extensive filament system that extends from sperm villipoda, along the leading edge of the pseudopod.</text>
</comment>
<dbReference type="Pfam" id="PF00635">
    <property type="entry name" value="Motile_Sperm"/>
    <property type="match status" value="1"/>
</dbReference>
<keyword evidence="1" id="KW-0963">Cytoplasm</keyword>
<name>A0A5S6QLF6_TRIMR</name>
<dbReference type="Proteomes" id="UP000046395">
    <property type="component" value="Unassembled WGS sequence"/>
</dbReference>
<evidence type="ECO:0000313" key="4">
    <source>
        <dbReference type="WBParaSite" id="TMUE_2000008009.1"/>
    </source>
</evidence>
<dbReference type="PROSITE" id="PS50202">
    <property type="entry name" value="MSP"/>
    <property type="match status" value="1"/>
</dbReference>
<proteinExistence type="predicted"/>
<feature type="domain" description="MSP" evidence="2">
    <location>
        <begin position="2"/>
        <end position="120"/>
    </location>
</feature>
<sequence length="127" mass="14296">MTTPLEPLDVTPTELTYENDYSMNQLRKLILSNPSKDMFVVFKIKLSHRDLYQVTPSMGLISPAGKMTVDIVLRPFNWTANAAEKNRILIQALNVEEKPADLKEVFDQGQMPLDLKINVTLPPPAGN</sequence>
<protein>
    <recommendedName>
        <fullName evidence="1">Major sperm protein</fullName>
    </recommendedName>
</protein>
<dbReference type="InterPro" id="IPR013783">
    <property type="entry name" value="Ig-like_fold"/>
</dbReference>
<dbReference type="AlphaFoldDB" id="A0A5S6QLF6"/>
<dbReference type="InterPro" id="IPR008962">
    <property type="entry name" value="PapD-like_sf"/>
</dbReference>
<evidence type="ECO:0000256" key="1">
    <source>
        <dbReference type="RuleBase" id="RU003425"/>
    </source>
</evidence>
<keyword evidence="1" id="KW-0206">Cytoskeleton</keyword>
<keyword evidence="3" id="KW-1185">Reference proteome</keyword>
<dbReference type="InterPro" id="IPR000535">
    <property type="entry name" value="MSP_dom"/>
</dbReference>
<evidence type="ECO:0000259" key="2">
    <source>
        <dbReference type="PROSITE" id="PS50202"/>
    </source>
</evidence>
<dbReference type="WBParaSite" id="TMUE_2000008009.1">
    <property type="protein sequence ID" value="TMUE_2000008009.1"/>
    <property type="gene ID" value="WBGene00300127"/>
</dbReference>
<dbReference type="Gene3D" id="2.60.40.10">
    <property type="entry name" value="Immunoglobulins"/>
    <property type="match status" value="1"/>
</dbReference>